<evidence type="ECO:0000256" key="2">
    <source>
        <dbReference type="ARBA" id="ARBA00023125"/>
    </source>
</evidence>
<evidence type="ECO:0000313" key="7">
    <source>
        <dbReference type="Proteomes" id="UP001557485"/>
    </source>
</evidence>
<dbReference type="Gene3D" id="1.10.357.10">
    <property type="entry name" value="Tetracycline Repressor, domain 2"/>
    <property type="match status" value="1"/>
</dbReference>
<keyword evidence="1" id="KW-0805">Transcription regulation</keyword>
<dbReference type="SUPFAM" id="SSF46689">
    <property type="entry name" value="Homeodomain-like"/>
    <property type="match status" value="1"/>
</dbReference>
<keyword evidence="3" id="KW-0804">Transcription</keyword>
<evidence type="ECO:0000313" key="6">
    <source>
        <dbReference type="EMBL" id="MEX1669171.1"/>
    </source>
</evidence>
<dbReference type="RefSeq" id="WP_368381442.1">
    <property type="nucleotide sequence ID" value="NZ_JBFRYA010000007.1"/>
</dbReference>
<accession>A0ABV3U5M5</accession>
<dbReference type="PRINTS" id="PR00455">
    <property type="entry name" value="HTHTETR"/>
</dbReference>
<dbReference type="PROSITE" id="PS50977">
    <property type="entry name" value="HTH_TETR_2"/>
    <property type="match status" value="1"/>
</dbReference>
<dbReference type="PANTHER" id="PTHR30055">
    <property type="entry name" value="HTH-TYPE TRANSCRIPTIONAL REGULATOR RUTR"/>
    <property type="match status" value="1"/>
</dbReference>
<evidence type="ECO:0000256" key="1">
    <source>
        <dbReference type="ARBA" id="ARBA00023015"/>
    </source>
</evidence>
<evidence type="ECO:0000259" key="5">
    <source>
        <dbReference type="PROSITE" id="PS50977"/>
    </source>
</evidence>
<protein>
    <submittedName>
        <fullName evidence="6">TetR family transcriptional regulator</fullName>
    </submittedName>
</protein>
<dbReference type="Pfam" id="PF00440">
    <property type="entry name" value="TetR_N"/>
    <property type="match status" value="1"/>
</dbReference>
<feature type="domain" description="HTH tetR-type" evidence="5">
    <location>
        <begin position="9"/>
        <end position="69"/>
    </location>
</feature>
<dbReference type="InterPro" id="IPR001647">
    <property type="entry name" value="HTH_TetR"/>
</dbReference>
<evidence type="ECO:0000256" key="3">
    <source>
        <dbReference type="ARBA" id="ARBA00023163"/>
    </source>
</evidence>
<dbReference type="InterPro" id="IPR050109">
    <property type="entry name" value="HTH-type_TetR-like_transc_reg"/>
</dbReference>
<dbReference type="InterPro" id="IPR009057">
    <property type="entry name" value="Homeodomain-like_sf"/>
</dbReference>
<dbReference type="EMBL" id="JBFRYA010000007">
    <property type="protein sequence ID" value="MEX1669171.1"/>
    <property type="molecule type" value="Genomic_DNA"/>
</dbReference>
<evidence type="ECO:0000256" key="4">
    <source>
        <dbReference type="PROSITE-ProRule" id="PRU00335"/>
    </source>
</evidence>
<sequence>MRRSKADAEITRCRILEAAADQFAKQGINRTRLSDIATAAGVTRGAIYWHFCDKEALITAMIDSVSAPTEAAMMALNSTDNEELSLETLKKVVVDAFTRVYDIPASAQITRFILRYALSEEAESLKTRINNDRNIAVSRISQFIDNAQQAGLVKPELSAACIANHIRAHIIGLFHHHLSIPAPGLKPQDVAASMDLLLSGLRN</sequence>
<dbReference type="InterPro" id="IPR036271">
    <property type="entry name" value="Tet_transcr_reg_TetR-rel_C_sf"/>
</dbReference>
<gene>
    <name evidence="6" type="ORF">AB4876_09620</name>
</gene>
<dbReference type="PANTHER" id="PTHR30055:SF234">
    <property type="entry name" value="HTH-TYPE TRANSCRIPTIONAL REGULATOR BETI"/>
    <property type="match status" value="1"/>
</dbReference>
<proteinExistence type="predicted"/>
<dbReference type="Proteomes" id="UP001557485">
    <property type="component" value="Unassembled WGS sequence"/>
</dbReference>
<dbReference type="SUPFAM" id="SSF48498">
    <property type="entry name" value="Tetracyclin repressor-like, C-terminal domain"/>
    <property type="match status" value="1"/>
</dbReference>
<keyword evidence="2 4" id="KW-0238">DNA-binding</keyword>
<name>A0ABV3U5M5_9GAMM</name>
<keyword evidence="7" id="KW-1185">Reference proteome</keyword>
<organism evidence="6 7">
    <name type="scientific">Zhongshania guokunii</name>
    <dbReference type="NCBI Taxonomy" id="641783"/>
    <lineage>
        <taxon>Bacteria</taxon>
        <taxon>Pseudomonadati</taxon>
        <taxon>Pseudomonadota</taxon>
        <taxon>Gammaproteobacteria</taxon>
        <taxon>Cellvibrionales</taxon>
        <taxon>Spongiibacteraceae</taxon>
        <taxon>Zhongshania</taxon>
    </lineage>
</organism>
<feature type="DNA-binding region" description="H-T-H motif" evidence="4">
    <location>
        <begin position="32"/>
        <end position="51"/>
    </location>
</feature>
<reference evidence="6 7" key="1">
    <citation type="journal article" date="2011" name="Int. J. Syst. Evol. Microbiol.">
        <title>Zhongshania antarctica gen. nov., sp. nov. and Zhongshania guokunii sp. nov., gammaproteobacteria respectively isolated from coastal attached (fast) ice and surface seawater of the Antarctic.</title>
        <authorList>
            <person name="Li H.J."/>
            <person name="Zhang X.Y."/>
            <person name="Chen C.X."/>
            <person name="Zhang Y.J."/>
            <person name="Gao Z.M."/>
            <person name="Yu Y."/>
            <person name="Chen X.L."/>
            <person name="Chen B."/>
            <person name="Zhang Y.Z."/>
        </authorList>
    </citation>
    <scope>NUCLEOTIDE SEQUENCE [LARGE SCALE GENOMIC DNA]</scope>
    <source>
        <strain evidence="6 7">ZS6-22T</strain>
    </source>
</reference>
<comment type="caution">
    <text evidence="6">The sequence shown here is derived from an EMBL/GenBank/DDBJ whole genome shotgun (WGS) entry which is preliminary data.</text>
</comment>